<dbReference type="GO" id="GO:0008175">
    <property type="term" value="F:tRNA methyltransferase activity"/>
    <property type="evidence" value="ECO:0007669"/>
    <property type="project" value="TreeGrafter"/>
</dbReference>
<organism evidence="4 5">
    <name type="scientific">Acrodontium crateriforme</name>
    <dbReference type="NCBI Taxonomy" id="150365"/>
    <lineage>
        <taxon>Eukaryota</taxon>
        <taxon>Fungi</taxon>
        <taxon>Dikarya</taxon>
        <taxon>Ascomycota</taxon>
        <taxon>Pezizomycotina</taxon>
        <taxon>Dothideomycetes</taxon>
        <taxon>Dothideomycetidae</taxon>
        <taxon>Mycosphaerellales</taxon>
        <taxon>Teratosphaeriaceae</taxon>
        <taxon>Acrodontium</taxon>
    </lineage>
</organism>
<comment type="subcellular location">
    <subcellularLocation>
        <location evidence="2">Cytoplasm</location>
    </subcellularLocation>
</comment>
<dbReference type="PIRSF" id="PIRSF038972">
    <property type="entry name" value="Trm12"/>
    <property type="match status" value="1"/>
</dbReference>
<keyword evidence="5" id="KW-1185">Reference proteome</keyword>
<dbReference type="GO" id="GO:0008757">
    <property type="term" value="F:S-adenosylmethionine-dependent methyltransferase activity"/>
    <property type="evidence" value="ECO:0007669"/>
    <property type="project" value="InterPro"/>
</dbReference>
<protein>
    <recommendedName>
        <fullName evidence="2">tRNA wybutosine-synthesizing protein 2</fullName>
        <shortName evidence="2">tRNA-yW-synthesizing protein 2</shortName>
    </recommendedName>
    <alternativeName>
        <fullName evidence="2">tRNA(Phe) (4-demethylwyosine(37)-C(7)) aminocarboxypropyltransferase</fullName>
    </alternativeName>
</protein>
<accession>A0AAQ3RCV0</accession>
<keyword evidence="2" id="KW-0808">Transferase</keyword>
<evidence type="ECO:0000256" key="2">
    <source>
        <dbReference type="PIRNR" id="PIRNR038972"/>
    </source>
</evidence>
<evidence type="ECO:0000259" key="3">
    <source>
        <dbReference type="PROSITE" id="PS51684"/>
    </source>
</evidence>
<dbReference type="GO" id="GO:0031591">
    <property type="term" value="P:wybutosine biosynthetic process"/>
    <property type="evidence" value="ECO:0007669"/>
    <property type="project" value="InterPro"/>
</dbReference>
<comment type="similarity">
    <text evidence="2">Belongs to the class I-like SAM-binding methyltransferase superfamily. TRM5/TYW2 family.</text>
</comment>
<dbReference type="Proteomes" id="UP001303373">
    <property type="component" value="Chromosome 13"/>
</dbReference>
<dbReference type="PROSITE" id="PS51684">
    <property type="entry name" value="SAM_MT_TRM5_TYW2"/>
    <property type="match status" value="1"/>
</dbReference>
<dbReference type="SUPFAM" id="SSF53335">
    <property type="entry name" value="S-adenosyl-L-methionine-dependent methyltransferases"/>
    <property type="match status" value="1"/>
</dbReference>
<dbReference type="GO" id="GO:0102522">
    <property type="term" value="F:tRNA 4-demethylwyosine alpha-amino-alpha-carboxypropyltransferase activity"/>
    <property type="evidence" value="ECO:0007669"/>
    <property type="project" value="UniProtKB-EC"/>
</dbReference>
<comment type="catalytic activity">
    <reaction evidence="1">
        <text>4-demethylwyosine(37) in tRNA(Phe) + S-adenosyl-L-methionine = 4-demethyl-7-[(3S)-3-amino-3-carboxypropyl]wyosine(37) in tRNA(Phe) + S-methyl-5'-thioadenosine + H(+)</text>
        <dbReference type="Rhea" id="RHEA:36355"/>
        <dbReference type="Rhea" id="RHEA-COMP:10164"/>
        <dbReference type="Rhea" id="RHEA-COMP:10378"/>
        <dbReference type="ChEBI" id="CHEBI:15378"/>
        <dbReference type="ChEBI" id="CHEBI:17509"/>
        <dbReference type="ChEBI" id="CHEBI:59789"/>
        <dbReference type="ChEBI" id="CHEBI:64315"/>
        <dbReference type="ChEBI" id="CHEBI:73550"/>
        <dbReference type="EC" id="2.5.1.114"/>
    </reaction>
</comment>
<comment type="pathway">
    <text evidence="2">tRNA modification; wybutosine-tRNA(Phe) biosynthesis.</text>
</comment>
<dbReference type="GO" id="GO:0030488">
    <property type="term" value="P:tRNA methylation"/>
    <property type="evidence" value="ECO:0007669"/>
    <property type="project" value="TreeGrafter"/>
</dbReference>
<dbReference type="PANTHER" id="PTHR23245">
    <property type="entry name" value="TRNA METHYLTRANSFERASE"/>
    <property type="match status" value="1"/>
</dbReference>
<dbReference type="PANTHER" id="PTHR23245:SF25">
    <property type="entry name" value="TRNA WYBUTOSINE-SYNTHESIZING PROTEIN 2 HOMOLOG"/>
    <property type="match status" value="1"/>
</dbReference>
<comment type="function">
    <text evidence="2">S-adenosyl-L-methionine-dependent transferase that acts as a component of the wybutosine biosynthesis pathway. Wybutosine is a hyper modified guanosine with a tricyclic base found at the 3'-position adjacent to the anticodon of eukaryotic phenylalanine tRNA. Catalyzes the transfer of the alpha-amino-alpha-carboxypropyl (acp) group from S-adenosyl-L-methionine to the C-7 position of 4-demethylwyosine (imG-14) to produce wybutosine-86.</text>
</comment>
<keyword evidence="2" id="KW-0949">S-adenosyl-L-methionine</keyword>
<keyword evidence="2" id="KW-0819">tRNA processing</keyword>
<evidence type="ECO:0000313" key="5">
    <source>
        <dbReference type="Proteomes" id="UP001303373"/>
    </source>
</evidence>
<dbReference type="AlphaFoldDB" id="A0AAQ3RCV0"/>
<dbReference type="GO" id="GO:0005737">
    <property type="term" value="C:cytoplasm"/>
    <property type="evidence" value="ECO:0007669"/>
    <property type="project" value="UniProtKB-SubCell"/>
</dbReference>
<name>A0AAQ3RCV0_9PEZI</name>
<dbReference type="InterPro" id="IPR029063">
    <property type="entry name" value="SAM-dependent_MTases_sf"/>
</dbReference>
<reference evidence="4 5" key="1">
    <citation type="submission" date="2023-11" db="EMBL/GenBank/DDBJ databases">
        <title>An acidophilic fungus is an integral part of prey digestion in a carnivorous sundew plant.</title>
        <authorList>
            <person name="Tsai I.J."/>
        </authorList>
    </citation>
    <scope>NUCLEOTIDE SEQUENCE [LARGE SCALE GENOMIC DNA]</scope>
    <source>
        <strain evidence="4">169a</strain>
    </source>
</reference>
<sequence>MDRAIAAWLPKDQKPSSTTLEFCKKIQKSYVVYGSMVLLPSTAFQLLNEIEFDNDLAKLYELIAYQLKITHIAYAQPIPPRDENNQTENIIRSPSNFSALYGDFGPTSCDYPPVQRDFEAAFWTTAKQNGIFQTWAPRWTMFSRGNISEKARILTLSSVLSAVEQGKQDGRGCAAVDLYAGIGYFTFSYLKAGVSQVLGWDLNPWSVEGLRRGATANKWSVEVAEDGQAKFDEAIAAEPRLLACNRSNEEALDKIKKFRQLIPPVRHVNCGLLPSSRGSWPIAVGVLDPEMGGWIHIHENFAATEIDVKAEEVRLTIRNLMHENGQVGREPKIDHINALKSYAPGVIHFVLDIYIPPANPI</sequence>
<dbReference type="EMBL" id="CP138592">
    <property type="protein sequence ID" value="WPH04740.1"/>
    <property type="molecule type" value="Genomic_DNA"/>
</dbReference>
<evidence type="ECO:0000256" key="1">
    <source>
        <dbReference type="ARBA" id="ARBA00049400"/>
    </source>
</evidence>
<feature type="domain" description="SAM-dependent methyltransferase TRM5/TYW2-type" evidence="3">
    <location>
        <begin position="60"/>
        <end position="357"/>
    </location>
</feature>
<gene>
    <name evidence="4" type="ORF">R9X50_00763500</name>
</gene>
<proteinExistence type="inferred from homology"/>
<evidence type="ECO:0000313" key="4">
    <source>
        <dbReference type="EMBL" id="WPH04740.1"/>
    </source>
</evidence>
<keyword evidence="2" id="KW-0963">Cytoplasm</keyword>
<dbReference type="Gene3D" id="3.40.50.150">
    <property type="entry name" value="Vaccinia Virus protein VP39"/>
    <property type="match status" value="1"/>
</dbReference>
<dbReference type="InterPro" id="IPR030382">
    <property type="entry name" value="MeTrfase_TRM5/TYW2"/>
</dbReference>
<dbReference type="InterPro" id="IPR026274">
    <property type="entry name" value="tRNA_wybutosine_synth_prot_2"/>
</dbReference>